<accession>A0A226E375</accession>
<gene>
    <name evidence="2" type="ORF">Fcan01_13518</name>
</gene>
<dbReference type="Proteomes" id="UP000198287">
    <property type="component" value="Unassembled WGS sequence"/>
</dbReference>
<comment type="caution">
    <text evidence="2">The sequence shown here is derived from an EMBL/GenBank/DDBJ whole genome shotgun (WGS) entry which is preliminary data.</text>
</comment>
<keyword evidence="1" id="KW-1133">Transmembrane helix</keyword>
<reference evidence="2 3" key="1">
    <citation type="submission" date="2015-12" db="EMBL/GenBank/DDBJ databases">
        <title>The genome of Folsomia candida.</title>
        <authorList>
            <person name="Faddeeva A."/>
            <person name="Derks M.F."/>
            <person name="Anvar Y."/>
            <person name="Smit S."/>
            <person name="Van Straalen N."/>
            <person name="Roelofs D."/>
        </authorList>
    </citation>
    <scope>NUCLEOTIDE SEQUENCE [LARGE SCALE GENOMIC DNA]</scope>
    <source>
        <strain evidence="2 3">VU population</strain>
        <tissue evidence="2">Whole body</tissue>
    </source>
</reference>
<evidence type="ECO:0000313" key="3">
    <source>
        <dbReference type="Proteomes" id="UP000198287"/>
    </source>
</evidence>
<evidence type="ECO:0000313" key="2">
    <source>
        <dbReference type="EMBL" id="OXA51889.1"/>
    </source>
</evidence>
<keyword evidence="1" id="KW-0472">Membrane</keyword>
<name>A0A226E375_FOLCA</name>
<keyword evidence="1" id="KW-0812">Transmembrane</keyword>
<keyword evidence="3" id="KW-1185">Reference proteome</keyword>
<sequence length="163" mass="17850">MAGGRTTLGFSEEFLISTPVASFSPIPKHPQPTKNLCNIPCFFPKVSTTLGLTVSSDNCACLTLGAALCPPPEHGKSAPTEHPDIKRQDLTFGNNTNQANSSTTIGLITISRTRNKDWELSLVLQQIRFAHRHCIIGVTYITVSSGYIYLMLLSFVQRDIELV</sequence>
<dbReference type="EMBL" id="LNIX01000007">
    <property type="protein sequence ID" value="OXA51889.1"/>
    <property type="molecule type" value="Genomic_DNA"/>
</dbReference>
<organism evidence="2 3">
    <name type="scientific">Folsomia candida</name>
    <name type="common">Springtail</name>
    <dbReference type="NCBI Taxonomy" id="158441"/>
    <lineage>
        <taxon>Eukaryota</taxon>
        <taxon>Metazoa</taxon>
        <taxon>Ecdysozoa</taxon>
        <taxon>Arthropoda</taxon>
        <taxon>Hexapoda</taxon>
        <taxon>Collembola</taxon>
        <taxon>Entomobryomorpha</taxon>
        <taxon>Isotomoidea</taxon>
        <taxon>Isotomidae</taxon>
        <taxon>Proisotominae</taxon>
        <taxon>Folsomia</taxon>
    </lineage>
</organism>
<evidence type="ECO:0000256" key="1">
    <source>
        <dbReference type="SAM" id="Phobius"/>
    </source>
</evidence>
<proteinExistence type="predicted"/>
<protein>
    <submittedName>
        <fullName evidence="2">Uncharacterized protein</fullName>
    </submittedName>
</protein>
<dbReference type="AlphaFoldDB" id="A0A226E375"/>
<feature type="transmembrane region" description="Helical" evidence="1">
    <location>
        <begin position="134"/>
        <end position="156"/>
    </location>
</feature>